<dbReference type="CDD" id="cd12152">
    <property type="entry name" value="F1-ATPase_delta"/>
    <property type="match status" value="1"/>
</dbReference>
<organism evidence="14 15">
    <name type="scientific">Gemmiger gallinarum</name>
    <dbReference type="NCBI Taxonomy" id="2779354"/>
    <lineage>
        <taxon>Bacteria</taxon>
        <taxon>Bacillati</taxon>
        <taxon>Bacillota</taxon>
        <taxon>Clostridia</taxon>
        <taxon>Eubacteriales</taxon>
        <taxon>Gemmiger</taxon>
    </lineage>
</organism>
<evidence type="ECO:0000256" key="11">
    <source>
        <dbReference type="SAM" id="Coils"/>
    </source>
</evidence>
<dbReference type="InterPro" id="IPR036771">
    <property type="entry name" value="ATPsynth_dsu/esu_N"/>
</dbReference>
<dbReference type="PANTHER" id="PTHR13822">
    <property type="entry name" value="ATP SYNTHASE DELTA/EPSILON CHAIN"/>
    <property type="match status" value="1"/>
</dbReference>
<evidence type="ECO:0000256" key="6">
    <source>
        <dbReference type="ARBA" id="ARBA00023136"/>
    </source>
</evidence>
<keyword evidence="15" id="KW-1185">Reference proteome</keyword>
<dbReference type="HAMAP" id="MF_00530">
    <property type="entry name" value="ATP_synth_epsil_bac"/>
    <property type="match status" value="1"/>
</dbReference>
<evidence type="ECO:0000256" key="8">
    <source>
        <dbReference type="ARBA" id="ARBA00023310"/>
    </source>
</evidence>
<keyword evidence="6 9" id="KW-0472">Membrane</keyword>
<keyword evidence="5 9" id="KW-0406">Ion transport</keyword>
<proteinExistence type="inferred from homology"/>
<keyword evidence="9" id="KW-0375">Hydrogen ion transport</keyword>
<dbReference type="Gene3D" id="2.60.15.10">
    <property type="entry name" value="F0F1 ATP synthase delta/epsilon subunit, N-terminal"/>
    <property type="match status" value="1"/>
</dbReference>
<evidence type="ECO:0000256" key="1">
    <source>
        <dbReference type="ARBA" id="ARBA00004184"/>
    </source>
</evidence>
<dbReference type="SUPFAM" id="SSF51344">
    <property type="entry name" value="Epsilon subunit of F1F0-ATP synthase N-terminal domain"/>
    <property type="match status" value="1"/>
</dbReference>
<comment type="caution">
    <text evidence="14">The sequence shown here is derived from an EMBL/GenBank/DDBJ whole genome shotgun (WGS) entry which is preliminary data.</text>
</comment>
<evidence type="ECO:0000256" key="5">
    <source>
        <dbReference type="ARBA" id="ARBA00023065"/>
    </source>
</evidence>
<dbReference type="Pfam" id="PF00401">
    <property type="entry name" value="ATP-synt_DE"/>
    <property type="match status" value="1"/>
</dbReference>
<dbReference type="InterPro" id="IPR020547">
    <property type="entry name" value="ATP_synth_F1_esu_C"/>
</dbReference>
<evidence type="ECO:0000259" key="12">
    <source>
        <dbReference type="Pfam" id="PF00401"/>
    </source>
</evidence>
<protein>
    <recommendedName>
        <fullName evidence="9">ATP synthase epsilon chain</fullName>
    </recommendedName>
    <alternativeName>
        <fullName evidence="9">ATP synthase F1 sector epsilon subunit</fullName>
    </alternativeName>
    <alternativeName>
        <fullName evidence="9">F-ATPase epsilon subunit</fullName>
    </alternativeName>
</protein>
<keyword evidence="7 9" id="KW-0139">CF(1)</keyword>
<keyword evidence="4 9" id="KW-1003">Cell membrane</keyword>
<comment type="subcellular location">
    <subcellularLocation>
        <location evidence="9">Cell membrane</location>
        <topology evidence="9">Peripheral membrane protein</topology>
    </subcellularLocation>
    <subcellularLocation>
        <location evidence="1">Endomembrane system</location>
        <topology evidence="1">Peripheral membrane protein</topology>
    </subcellularLocation>
</comment>
<evidence type="ECO:0000256" key="3">
    <source>
        <dbReference type="ARBA" id="ARBA00022448"/>
    </source>
</evidence>
<keyword evidence="3 9" id="KW-0813">Transport</keyword>
<comment type="function">
    <text evidence="9">Produces ATP from ADP in the presence of a proton gradient across the membrane.</text>
</comment>
<accession>A0ABR9R1H4</accession>
<evidence type="ECO:0000256" key="2">
    <source>
        <dbReference type="ARBA" id="ARBA00005712"/>
    </source>
</evidence>
<evidence type="ECO:0000313" key="14">
    <source>
        <dbReference type="EMBL" id="MBE5036976.1"/>
    </source>
</evidence>
<dbReference type="InterPro" id="IPR020546">
    <property type="entry name" value="ATP_synth_F1_dsu/esu_N"/>
</dbReference>
<keyword evidence="8 9" id="KW-0066">ATP synthesis</keyword>
<feature type="domain" description="ATP synthase F1 complex delta/epsilon subunit N-terminal" evidence="13">
    <location>
        <begin position="5"/>
        <end position="80"/>
    </location>
</feature>
<dbReference type="NCBIfam" id="TIGR01216">
    <property type="entry name" value="ATP_synt_epsi"/>
    <property type="match status" value="1"/>
</dbReference>
<evidence type="ECO:0000256" key="4">
    <source>
        <dbReference type="ARBA" id="ARBA00022475"/>
    </source>
</evidence>
<evidence type="ECO:0000259" key="13">
    <source>
        <dbReference type="Pfam" id="PF02823"/>
    </source>
</evidence>
<dbReference type="InterPro" id="IPR001469">
    <property type="entry name" value="ATP_synth_F1_dsu/esu"/>
</dbReference>
<evidence type="ECO:0000313" key="15">
    <source>
        <dbReference type="Proteomes" id="UP000768567"/>
    </source>
</evidence>
<keyword evidence="11" id="KW-0175">Coiled coil</keyword>
<dbReference type="PANTHER" id="PTHR13822:SF10">
    <property type="entry name" value="ATP SYNTHASE EPSILON CHAIN, CHLOROPLASTIC"/>
    <property type="match status" value="1"/>
</dbReference>
<reference evidence="14 15" key="1">
    <citation type="submission" date="2020-10" db="EMBL/GenBank/DDBJ databases">
        <title>ChiBAC.</title>
        <authorList>
            <person name="Zenner C."/>
            <person name="Hitch T.C.A."/>
            <person name="Clavel T."/>
        </authorList>
    </citation>
    <scope>NUCLEOTIDE SEQUENCE [LARGE SCALE GENOMIC DNA]</scope>
    <source>
        <strain evidence="14 15">DSM 109015</strain>
    </source>
</reference>
<dbReference type="EMBL" id="JADCKC010000001">
    <property type="protein sequence ID" value="MBE5036976.1"/>
    <property type="molecule type" value="Genomic_DNA"/>
</dbReference>
<feature type="domain" description="ATP synthase epsilon subunit C-terminal" evidence="12">
    <location>
        <begin position="87"/>
        <end position="133"/>
    </location>
</feature>
<evidence type="ECO:0000256" key="7">
    <source>
        <dbReference type="ARBA" id="ARBA00023196"/>
    </source>
</evidence>
<evidence type="ECO:0000256" key="10">
    <source>
        <dbReference type="RuleBase" id="RU003656"/>
    </source>
</evidence>
<gene>
    <name evidence="9 14" type="primary">atpC</name>
    <name evidence="14" type="ORF">INF35_04155</name>
</gene>
<comment type="subunit">
    <text evidence="9 10">F-type ATPases have 2 components, CF(1) - the catalytic core - and CF(0) - the membrane proton channel. CF(1) has five subunits: alpha(3), beta(3), gamma(1), delta(1), epsilon(1). CF(0) has three main subunits: a, b and c.</text>
</comment>
<name>A0ABR9R1H4_9FIRM</name>
<evidence type="ECO:0000256" key="9">
    <source>
        <dbReference type="HAMAP-Rule" id="MF_00530"/>
    </source>
</evidence>
<sequence length="133" mass="14456">MGTYSLKVVTPDGCAFEGQAVRLVCRTITGDIAILPGHCDYCTALGMGEAHIVLEDGTTRRAACMGGLLSVLKGQTRLVATTWEWADEIDVPRAEASRARAEEQLARKDLDARELELAKARLRRALVRTSVAK</sequence>
<dbReference type="RefSeq" id="WP_193500244.1">
    <property type="nucleotide sequence ID" value="NZ_JADCKC010000001.1"/>
</dbReference>
<feature type="coiled-coil region" evidence="11">
    <location>
        <begin position="98"/>
        <end position="125"/>
    </location>
</feature>
<dbReference type="Pfam" id="PF02823">
    <property type="entry name" value="ATP-synt_DE_N"/>
    <property type="match status" value="1"/>
</dbReference>
<comment type="similarity">
    <text evidence="2 9 10">Belongs to the ATPase epsilon chain family.</text>
</comment>
<dbReference type="Proteomes" id="UP000768567">
    <property type="component" value="Unassembled WGS sequence"/>
</dbReference>